<dbReference type="AlphaFoldDB" id="A0AAE0W090"/>
<dbReference type="EMBL" id="JAEAOA010001512">
    <property type="protein sequence ID" value="KAK3595727.1"/>
    <property type="molecule type" value="Genomic_DNA"/>
</dbReference>
<gene>
    <name evidence="1" type="ORF">CHS0354_025350</name>
</gene>
<sequence>MTSNNTVSSSIITNTDFPFSYYTIIFSTGWYGMPNLDRANTLSDHSSSTGAKTHRTWMLKFRRLYFAGGADSIVPMETKVSRTASTGLLDATQITSQMQLKLLHLIWQSLSSANKISWM</sequence>
<protein>
    <submittedName>
        <fullName evidence="1">Uncharacterized protein</fullName>
    </submittedName>
</protein>
<comment type="caution">
    <text evidence="1">The sequence shown here is derived from an EMBL/GenBank/DDBJ whole genome shotgun (WGS) entry which is preliminary data.</text>
</comment>
<accession>A0AAE0W090</accession>
<dbReference type="Proteomes" id="UP001195483">
    <property type="component" value="Unassembled WGS sequence"/>
</dbReference>
<reference evidence="1" key="3">
    <citation type="submission" date="2023-05" db="EMBL/GenBank/DDBJ databases">
        <authorList>
            <person name="Smith C.H."/>
        </authorList>
    </citation>
    <scope>NUCLEOTIDE SEQUENCE</scope>
    <source>
        <strain evidence="1">CHS0354</strain>
        <tissue evidence="1">Mantle</tissue>
    </source>
</reference>
<reference evidence="1" key="2">
    <citation type="journal article" date="2021" name="Genome Biol. Evol.">
        <title>Developing a high-quality reference genome for a parasitic bivalve with doubly uniparental inheritance (Bivalvia: Unionida).</title>
        <authorList>
            <person name="Smith C.H."/>
        </authorList>
    </citation>
    <scope>NUCLEOTIDE SEQUENCE</scope>
    <source>
        <strain evidence="1">CHS0354</strain>
        <tissue evidence="1">Mantle</tissue>
    </source>
</reference>
<proteinExistence type="predicted"/>
<name>A0AAE0W090_9BIVA</name>
<organism evidence="1 2">
    <name type="scientific">Potamilus streckersoni</name>
    <dbReference type="NCBI Taxonomy" id="2493646"/>
    <lineage>
        <taxon>Eukaryota</taxon>
        <taxon>Metazoa</taxon>
        <taxon>Spiralia</taxon>
        <taxon>Lophotrochozoa</taxon>
        <taxon>Mollusca</taxon>
        <taxon>Bivalvia</taxon>
        <taxon>Autobranchia</taxon>
        <taxon>Heteroconchia</taxon>
        <taxon>Palaeoheterodonta</taxon>
        <taxon>Unionida</taxon>
        <taxon>Unionoidea</taxon>
        <taxon>Unionidae</taxon>
        <taxon>Ambleminae</taxon>
        <taxon>Lampsilini</taxon>
        <taxon>Potamilus</taxon>
    </lineage>
</organism>
<keyword evidence="2" id="KW-1185">Reference proteome</keyword>
<reference evidence="1" key="1">
    <citation type="journal article" date="2021" name="Genome Biol. Evol.">
        <title>A High-Quality Reference Genome for a Parasitic Bivalve with Doubly Uniparental Inheritance (Bivalvia: Unionida).</title>
        <authorList>
            <person name="Smith C.H."/>
        </authorList>
    </citation>
    <scope>NUCLEOTIDE SEQUENCE</scope>
    <source>
        <strain evidence="1">CHS0354</strain>
    </source>
</reference>
<evidence type="ECO:0000313" key="1">
    <source>
        <dbReference type="EMBL" id="KAK3595727.1"/>
    </source>
</evidence>
<evidence type="ECO:0000313" key="2">
    <source>
        <dbReference type="Proteomes" id="UP001195483"/>
    </source>
</evidence>